<dbReference type="eggNOG" id="COG1447">
    <property type="taxonomic scope" value="Bacteria"/>
</dbReference>
<keyword evidence="4" id="KW-0598">Phosphotransferase system</keyword>
<dbReference type="EMBL" id="AWEZ01000030">
    <property type="protein sequence ID" value="ERL09301.1"/>
    <property type="molecule type" value="Genomic_DNA"/>
</dbReference>
<evidence type="ECO:0000256" key="4">
    <source>
        <dbReference type="ARBA" id="ARBA00022683"/>
    </source>
</evidence>
<feature type="active site" description="Tele-phosphohistidine intermediate" evidence="5">
    <location>
        <position position="77"/>
    </location>
</feature>
<feature type="modified residue" description="Phosphohistidine; by HPr" evidence="7">
    <location>
        <position position="77"/>
    </location>
</feature>
<name>U2V9N9_9ACTN</name>
<dbReference type="PANTHER" id="PTHR34382:SF7">
    <property type="entry name" value="PTS SYSTEM N,N'-DIACETYLCHITOBIOSE-SPECIFIC EIIA COMPONENT"/>
    <property type="match status" value="1"/>
</dbReference>
<evidence type="ECO:0000313" key="9">
    <source>
        <dbReference type="Proteomes" id="UP000016638"/>
    </source>
</evidence>
<keyword evidence="6" id="KW-0479">Metal-binding</keyword>
<dbReference type="GO" id="GO:0009401">
    <property type="term" value="P:phosphoenolpyruvate-dependent sugar phosphotransferase system"/>
    <property type="evidence" value="ECO:0007669"/>
    <property type="project" value="UniProtKB-KW"/>
</dbReference>
<dbReference type="RefSeq" id="WP_021725658.1">
    <property type="nucleotide sequence ID" value="NZ_AWEZ01000030.1"/>
</dbReference>
<keyword evidence="6" id="KW-0460">Magnesium</keyword>
<dbReference type="PROSITE" id="PS51095">
    <property type="entry name" value="PTS_EIIA_TYPE_3"/>
    <property type="match status" value="1"/>
</dbReference>
<comment type="cofactor">
    <cofactor evidence="6">
        <name>Mg(2+)</name>
        <dbReference type="ChEBI" id="CHEBI:18420"/>
    </cofactor>
    <text evidence="6">Binds 1 Mg(2+) ion per trimer.</text>
</comment>
<evidence type="ECO:0000313" key="8">
    <source>
        <dbReference type="EMBL" id="ERL09301.1"/>
    </source>
</evidence>
<protein>
    <submittedName>
        <fullName evidence="8">Putative lichenan-specific phosphotransferase enzyme IIA component</fullName>
    </submittedName>
</protein>
<gene>
    <name evidence="8" type="ORF">HMPREF1316_1883</name>
</gene>
<dbReference type="InterPro" id="IPR036542">
    <property type="entry name" value="PTS_IIA_lac/cel_sf"/>
</dbReference>
<evidence type="ECO:0000256" key="2">
    <source>
        <dbReference type="ARBA" id="ARBA00022597"/>
    </source>
</evidence>
<sequence>MDEEKYELAMKIITHAGTGKSCALEAIDLAADGDFAGAEQSLAEARGEMRKAHDIQFSMIQQEASGRPVDVHLILLHAEDHLTMAIMCIDLAERFMALYRRIAADEQKG</sequence>
<keyword evidence="2" id="KW-0762">Sugar transport</keyword>
<dbReference type="PIRSF" id="PIRSF000699">
    <property type="entry name" value="PTS_IILac_III"/>
    <property type="match status" value="1"/>
</dbReference>
<evidence type="ECO:0000256" key="6">
    <source>
        <dbReference type="PIRSR" id="PIRSR000699-2"/>
    </source>
</evidence>
<organism evidence="8 9">
    <name type="scientific">Olsenella profusa F0195</name>
    <dbReference type="NCBI Taxonomy" id="1125712"/>
    <lineage>
        <taxon>Bacteria</taxon>
        <taxon>Bacillati</taxon>
        <taxon>Actinomycetota</taxon>
        <taxon>Coriobacteriia</taxon>
        <taxon>Coriobacteriales</taxon>
        <taxon>Atopobiaceae</taxon>
        <taxon>Olsenella</taxon>
    </lineage>
</organism>
<keyword evidence="3 8" id="KW-0808">Transferase</keyword>
<dbReference type="GO" id="GO:0046872">
    <property type="term" value="F:metal ion binding"/>
    <property type="evidence" value="ECO:0007669"/>
    <property type="project" value="UniProtKB-KW"/>
</dbReference>
<dbReference type="Gene3D" id="1.20.58.80">
    <property type="entry name" value="Phosphotransferase system, lactose/cellobiose-type IIA subunit"/>
    <property type="match status" value="1"/>
</dbReference>
<reference evidence="8 9" key="1">
    <citation type="submission" date="2013-08" db="EMBL/GenBank/DDBJ databases">
        <authorList>
            <person name="Durkin A.S."/>
            <person name="Haft D.R."/>
            <person name="McCorrison J."/>
            <person name="Torralba M."/>
            <person name="Gillis M."/>
            <person name="Haft D.H."/>
            <person name="Methe B."/>
            <person name="Sutton G."/>
            <person name="Nelson K.E."/>
        </authorList>
    </citation>
    <scope>NUCLEOTIDE SEQUENCE [LARGE SCALE GENOMIC DNA]</scope>
    <source>
        <strain evidence="8 9">F0195</strain>
    </source>
</reference>
<dbReference type="AlphaFoldDB" id="U2V9N9"/>
<dbReference type="Pfam" id="PF02255">
    <property type="entry name" value="PTS_IIA"/>
    <property type="match status" value="1"/>
</dbReference>
<proteinExistence type="predicted"/>
<dbReference type="GO" id="GO:0016740">
    <property type="term" value="F:transferase activity"/>
    <property type="evidence" value="ECO:0007669"/>
    <property type="project" value="UniProtKB-KW"/>
</dbReference>
<accession>U2V9N9</accession>
<dbReference type="OrthoDB" id="389577at2"/>
<dbReference type="Proteomes" id="UP000016638">
    <property type="component" value="Unassembled WGS sequence"/>
</dbReference>
<dbReference type="PATRIC" id="fig|1125712.3.peg.820"/>
<dbReference type="STRING" id="1125712.HMPREF1316_1883"/>
<keyword evidence="9" id="KW-1185">Reference proteome</keyword>
<evidence type="ECO:0000256" key="1">
    <source>
        <dbReference type="ARBA" id="ARBA00022448"/>
    </source>
</evidence>
<dbReference type="PANTHER" id="PTHR34382">
    <property type="entry name" value="PTS SYSTEM N,N'-DIACETYLCHITOBIOSE-SPECIFIC EIIA COMPONENT"/>
    <property type="match status" value="1"/>
</dbReference>
<comment type="caution">
    <text evidence="8">The sequence shown here is derived from an EMBL/GenBank/DDBJ whole genome shotgun (WGS) entry which is preliminary data.</text>
</comment>
<evidence type="ECO:0000256" key="5">
    <source>
        <dbReference type="PIRSR" id="PIRSR000699-1"/>
    </source>
</evidence>
<evidence type="ECO:0000256" key="7">
    <source>
        <dbReference type="PROSITE-ProRule" id="PRU00418"/>
    </source>
</evidence>
<feature type="binding site" evidence="6">
    <location>
        <position position="80"/>
    </location>
    <ligand>
        <name>Mg(2+)</name>
        <dbReference type="ChEBI" id="CHEBI:18420"/>
        <note>ligand shared between all trimeric partners</note>
    </ligand>
</feature>
<keyword evidence="1" id="KW-0813">Transport</keyword>
<dbReference type="InterPro" id="IPR003188">
    <property type="entry name" value="PTS_IIA_lac/cel"/>
</dbReference>
<evidence type="ECO:0000256" key="3">
    <source>
        <dbReference type="ARBA" id="ARBA00022679"/>
    </source>
</evidence>
<dbReference type="SUPFAM" id="SSF46973">
    <property type="entry name" value="Enzyme IIa from lactose specific PTS, IIa-lac"/>
    <property type="match status" value="1"/>
</dbReference>